<keyword evidence="1" id="KW-0812">Transmembrane</keyword>
<comment type="caution">
    <text evidence="3">The sequence shown here is derived from an EMBL/GenBank/DDBJ whole genome shotgun (WGS) entry which is preliminary data.</text>
</comment>
<keyword evidence="1" id="KW-0472">Membrane</keyword>
<name>A0A7D9LFA2_PARCT</name>
<organism evidence="3 4">
    <name type="scientific">Paramuricea clavata</name>
    <name type="common">Red gorgonian</name>
    <name type="synonym">Violescent sea-whip</name>
    <dbReference type="NCBI Taxonomy" id="317549"/>
    <lineage>
        <taxon>Eukaryota</taxon>
        <taxon>Metazoa</taxon>
        <taxon>Cnidaria</taxon>
        <taxon>Anthozoa</taxon>
        <taxon>Octocorallia</taxon>
        <taxon>Malacalcyonacea</taxon>
        <taxon>Plexauridae</taxon>
        <taxon>Paramuricea</taxon>
    </lineage>
</organism>
<evidence type="ECO:0000313" key="3">
    <source>
        <dbReference type="EMBL" id="CAB4029295.1"/>
    </source>
</evidence>
<keyword evidence="4" id="KW-1185">Reference proteome</keyword>
<dbReference type="EMBL" id="CACRXK020016075">
    <property type="protein sequence ID" value="CAB4029295.1"/>
    <property type="molecule type" value="Genomic_DNA"/>
</dbReference>
<evidence type="ECO:0000256" key="1">
    <source>
        <dbReference type="SAM" id="Phobius"/>
    </source>
</evidence>
<proteinExistence type="predicted"/>
<evidence type="ECO:0000313" key="2">
    <source>
        <dbReference type="EMBL" id="CAB4018655.1"/>
    </source>
</evidence>
<keyword evidence="1" id="KW-1133">Transmembrane helix</keyword>
<dbReference type="EMBL" id="CACRXK020016075">
    <property type="protein sequence ID" value="CAB4029296.1"/>
    <property type="molecule type" value="Genomic_DNA"/>
</dbReference>
<gene>
    <name evidence="3" type="ORF">PACLA_8A005465</name>
    <name evidence="2" type="ORF">PACLA_8A028432</name>
</gene>
<feature type="transmembrane region" description="Helical" evidence="1">
    <location>
        <begin position="24"/>
        <end position="43"/>
    </location>
</feature>
<evidence type="ECO:0000313" key="4">
    <source>
        <dbReference type="Proteomes" id="UP001152795"/>
    </source>
</evidence>
<dbReference type="Proteomes" id="UP001152795">
    <property type="component" value="Unassembled WGS sequence"/>
</dbReference>
<accession>A0A7D9LFA2</accession>
<dbReference type="AlphaFoldDB" id="A0A7D9LFA2"/>
<sequence>MSNITVTVTTGASTSVECDVDRTYYPHLLLIPAGIIIAILAFLQQRRSFKKEVWGGRPGIVV</sequence>
<dbReference type="EMBL" id="CACRXK020010110">
    <property type="protein sequence ID" value="CAB4018655.1"/>
    <property type="molecule type" value="Genomic_DNA"/>
</dbReference>
<protein>
    <submittedName>
        <fullName evidence="3">Uncharacterized protein</fullName>
    </submittedName>
</protein>
<reference evidence="3" key="1">
    <citation type="submission" date="2020-04" db="EMBL/GenBank/DDBJ databases">
        <authorList>
            <person name="Alioto T."/>
            <person name="Alioto T."/>
            <person name="Gomez Garrido J."/>
        </authorList>
    </citation>
    <scope>NUCLEOTIDE SEQUENCE</scope>
    <source>
        <strain evidence="3">A484AB</strain>
    </source>
</reference>